<sequence>MDAAWQTLISPENSNHVNRQSLQTLYSNRQHLSRITLNNATALVAACQFSDVFSRHACLSLMTRWALEQQRYILAAGGRNSSPSWLEVEQHAQLLHNAVTFVLNHMLKSSKATSTTSQHSPRCDRDCTYLAFMPAAILFLGSAYAGLGSTEIKHAIWDATCQAMQLHGRHMVSDAAACTWSCMADGSRTTSHSHQHILPGAHGFLAPHHLLQQQDPFNMLPVQEAIENLSTGVGLMCQSLTEESNKCCWLLSSYMYCFQDVYVPHESASSLQQAYGLYCCVLQGGSCLGQMLSAGIRQALMQQKQQQQQLAPSSQSPHNSFRLASHHQVVTKHPTSQLLPGAASASPYRSSPTPLSKVKLCLEEMAELLQVASSSADINNSTGLYTKESSRPSSSVGRSSSSSRDSLITDMLPALSMHLSTALLEGLLAIKVTHLSHFQGSQQQAMQVNNGMGPASSSHSSAAEIPSALGTQKVHPFANVPLVLRPSLQLLAASVHNSLSEAAAAAAAHTTWSSLQSSADGYVLSINSLPSHSSTTPTANSTSSSPIISNTTPSINHPIAACDTSRLMLHYAGGHCYARFRSAPPGSPGNQALQVLQIQGMPSSPLGLSGAAVQLLLDLCLPLEMLSHQAMKGAHPSGSMGWLRRHMQGTLYCELGILAKCVIEDLKSLLEEIRKPSLWPAPWSASKAATLLMPLMKSLCEGATSAHASYSYLTTKMIISVPAAGIDDGAGSRSGSSWRSWWEFVMTAAASTGGGDGTAASSGLGSGAAASSGLGSGPADSSGLGSGAAASSGLGSGPADSSGGSGAAASSGLGSGAAASSGGSGPAAALAVLKDMLEKLHVCVMSIAVTAADVLQAEASTSVQPQGHTVPPAASSQPCTAAAAASTLDTTAESSLLWQLLLGARDVFFSWLGLDSSVESSKSRIPHDSNLLHSSSPHKAKYSHIAADHRHAELKTVSATTESPAVVVEVAAKLFDVMSNVAFCQVPGISLSTDLSSRLLPILQSSSHGCHLLLDLLPCYQTTVCAAWSHGSVPLHSAGPCSTIPGSRIGNDTATLSGLSATLSDISGLEADHVSRSFQEGVRSRWQVDAGLVAKLLSVLPAAAACLSSVPHDQMEAAVKKLLPYCFLLLRHEQEGASMAAHSLVGAVIGTLCDADHVRLSSHMLPFYVKRSLQFPWESRGQIQGLVSGLPAAMSRILAGVDDMNNRGLVNSSMSRILAGVDDMNNRGLVNSSMRISCTAQQTADLVGVKSTCLWCMREVASTACAWLKGEIIACKTSHDGAFGRVENVARNAALLATHSATSQVDDSSSAAASVGSSSANVPARPVPDFSQVYTAAVGSYHARVAALTSPPIYINGGSRGSSLAVAVAAGTQNDPLTEAGTQLVNLTCSFPLICEWSVVQQATKLAGTVVTAAAPGPAKAAVLQHLHDMLIRSDDYTRKAPLAHWYHQLVTDTSNLNSHAVSMVYLASRH</sequence>
<feature type="region of interest" description="Disordered" evidence="1">
    <location>
        <begin position="770"/>
        <end position="810"/>
    </location>
</feature>
<dbReference type="STRING" id="1157962.A0A250X8E3"/>
<dbReference type="PANTHER" id="PTHR36337:SF1">
    <property type="entry name" value="OBSCURIN-LIKE PROTEIN"/>
    <property type="match status" value="1"/>
</dbReference>
<comment type="caution">
    <text evidence="2">The sequence shown here is derived from an EMBL/GenBank/DDBJ whole genome shotgun (WGS) entry which is preliminary data.</text>
</comment>
<organism evidence="2 3">
    <name type="scientific">Chlamydomonas eustigma</name>
    <dbReference type="NCBI Taxonomy" id="1157962"/>
    <lineage>
        <taxon>Eukaryota</taxon>
        <taxon>Viridiplantae</taxon>
        <taxon>Chlorophyta</taxon>
        <taxon>core chlorophytes</taxon>
        <taxon>Chlorophyceae</taxon>
        <taxon>CS clade</taxon>
        <taxon>Chlamydomonadales</taxon>
        <taxon>Chlamydomonadaceae</taxon>
        <taxon>Chlamydomonas</taxon>
    </lineage>
</organism>
<reference evidence="2 3" key="1">
    <citation type="submission" date="2017-08" db="EMBL/GenBank/DDBJ databases">
        <title>Acidophilic green algal genome provides insights into adaptation to an acidic environment.</title>
        <authorList>
            <person name="Hirooka S."/>
            <person name="Hirose Y."/>
            <person name="Kanesaki Y."/>
            <person name="Higuchi S."/>
            <person name="Fujiwara T."/>
            <person name="Onuma R."/>
            <person name="Era A."/>
            <person name="Ohbayashi R."/>
            <person name="Uzuka A."/>
            <person name="Nozaki H."/>
            <person name="Yoshikawa H."/>
            <person name="Miyagishima S.Y."/>
        </authorList>
    </citation>
    <scope>NUCLEOTIDE SEQUENCE [LARGE SCALE GENOMIC DNA]</scope>
    <source>
        <strain evidence="2 3">NIES-2499</strain>
    </source>
</reference>
<dbReference type="PANTHER" id="PTHR36337">
    <property type="entry name" value="OBSCURIN-LIKE PROTEIN"/>
    <property type="match status" value="1"/>
</dbReference>
<evidence type="ECO:0000256" key="1">
    <source>
        <dbReference type="SAM" id="MobiDB-lite"/>
    </source>
</evidence>
<name>A0A250X8E3_9CHLO</name>
<gene>
    <name evidence="2" type="ORF">CEUSTIGMA_g6785.t1</name>
</gene>
<accession>A0A250X8E3</accession>
<evidence type="ECO:0000313" key="3">
    <source>
        <dbReference type="Proteomes" id="UP000232323"/>
    </source>
</evidence>
<feature type="region of interest" description="Disordered" evidence="1">
    <location>
        <begin position="383"/>
        <end position="404"/>
    </location>
</feature>
<protein>
    <submittedName>
        <fullName evidence="2">Uncharacterized protein</fullName>
    </submittedName>
</protein>
<dbReference type="EMBL" id="BEGY01000041">
    <property type="protein sequence ID" value="GAX79343.1"/>
    <property type="molecule type" value="Genomic_DNA"/>
</dbReference>
<feature type="compositionally biased region" description="Low complexity" evidence="1">
    <location>
        <begin position="391"/>
        <end position="404"/>
    </location>
</feature>
<proteinExistence type="predicted"/>
<keyword evidence="3" id="KW-1185">Reference proteome</keyword>
<evidence type="ECO:0000313" key="2">
    <source>
        <dbReference type="EMBL" id="GAX79343.1"/>
    </source>
</evidence>
<dbReference type="Proteomes" id="UP000232323">
    <property type="component" value="Unassembled WGS sequence"/>
</dbReference>